<dbReference type="GO" id="GO:0051537">
    <property type="term" value="F:2 iron, 2 sulfur cluster binding"/>
    <property type="evidence" value="ECO:0007669"/>
    <property type="project" value="TreeGrafter"/>
</dbReference>
<reference evidence="8" key="1">
    <citation type="journal article" date="2018" name="Nat. Microbiol.">
        <title>Leveraging single-cell genomics to expand the fungal tree of life.</title>
        <authorList>
            <person name="Ahrendt S.R."/>
            <person name="Quandt C.A."/>
            <person name="Ciobanu D."/>
            <person name="Clum A."/>
            <person name="Salamov A."/>
            <person name="Andreopoulos B."/>
            <person name="Cheng J.F."/>
            <person name="Woyke T."/>
            <person name="Pelin A."/>
            <person name="Henrissat B."/>
            <person name="Reynolds N.K."/>
            <person name="Benny G.L."/>
            <person name="Smith M.E."/>
            <person name="James T.Y."/>
            <person name="Grigoriev I.V."/>
        </authorList>
    </citation>
    <scope>NUCLEOTIDE SEQUENCE [LARGE SCALE GENOMIC DNA]</scope>
</reference>
<keyword evidence="4" id="KW-0411">Iron-sulfur</keyword>
<dbReference type="GO" id="GO:0005829">
    <property type="term" value="C:cytosol"/>
    <property type="evidence" value="ECO:0007669"/>
    <property type="project" value="TreeGrafter"/>
</dbReference>
<organism evidence="7 8">
    <name type="scientific">Blyttiomyces helicus</name>
    <dbReference type="NCBI Taxonomy" id="388810"/>
    <lineage>
        <taxon>Eukaryota</taxon>
        <taxon>Fungi</taxon>
        <taxon>Fungi incertae sedis</taxon>
        <taxon>Chytridiomycota</taxon>
        <taxon>Chytridiomycota incertae sedis</taxon>
        <taxon>Chytridiomycetes</taxon>
        <taxon>Chytridiomycetes incertae sedis</taxon>
        <taxon>Blyttiomyces</taxon>
    </lineage>
</organism>
<dbReference type="PROSITE" id="PS51352">
    <property type="entry name" value="THIOREDOXIN_2"/>
    <property type="match status" value="1"/>
</dbReference>
<dbReference type="SUPFAM" id="SSF52833">
    <property type="entry name" value="Thioredoxin-like"/>
    <property type="match status" value="2"/>
</dbReference>
<dbReference type="CDD" id="cd03028">
    <property type="entry name" value="GRX_PICOT_like"/>
    <property type="match status" value="1"/>
</dbReference>
<dbReference type="Pfam" id="PF00462">
    <property type="entry name" value="Glutaredoxin"/>
    <property type="match status" value="1"/>
</dbReference>
<evidence type="ECO:0000256" key="3">
    <source>
        <dbReference type="ARBA" id="ARBA00023004"/>
    </source>
</evidence>
<evidence type="ECO:0000259" key="6">
    <source>
        <dbReference type="PROSITE" id="PS51352"/>
    </source>
</evidence>
<evidence type="ECO:0000313" key="8">
    <source>
        <dbReference type="Proteomes" id="UP000269721"/>
    </source>
</evidence>
<proteinExistence type="inferred from homology"/>
<dbReference type="InterPro" id="IPR002109">
    <property type="entry name" value="Glutaredoxin"/>
</dbReference>
<feature type="domain" description="Thioredoxin" evidence="6">
    <location>
        <begin position="1"/>
        <end position="85"/>
    </location>
</feature>
<sequence>VTALNFWASWAAPCADMNEVFEELSRKFPTLQFLKIEAEAFPDVSEEYEIAAVPTFLVVKNGTITDRIEGANAPLLASTIEKHAKSISSSSASHSASSAPQADPKVALRKRLEDLVKSEHVMLFMKGTPQAPRCGFSRQTVELLGEAGVKYGSFNILADEEVRAGLKEMSDWPTYPQIYVNGELIGGLDILKEMIASGEFKKIAPPEDDINARLKSL</sequence>
<comment type="function">
    <text evidence="5">Monothiol glutaredoxin involved in the biogenesis of iron-sulfur clusters. Binds one iron-sulfur cluster per dimer. The iron-sulfur cluster is bound between subunits, and is complexed by a bound glutathione and a cysteine residue from each subunit.</text>
</comment>
<dbReference type="GO" id="GO:0015036">
    <property type="term" value="F:disulfide oxidoreductase activity"/>
    <property type="evidence" value="ECO:0007669"/>
    <property type="project" value="UniProtKB-ARBA"/>
</dbReference>
<keyword evidence="8" id="KW-1185">Reference proteome</keyword>
<dbReference type="EMBL" id="KZ998444">
    <property type="protein sequence ID" value="RKO86135.1"/>
    <property type="molecule type" value="Genomic_DNA"/>
</dbReference>
<dbReference type="PROSITE" id="PS51354">
    <property type="entry name" value="GLUTAREDOXIN_2"/>
    <property type="match status" value="1"/>
</dbReference>
<evidence type="ECO:0000256" key="5">
    <source>
        <dbReference type="ARBA" id="ARBA00055846"/>
    </source>
</evidence>
<comment type="similarity">
    <text evidence="1">Belongs to the glutaredoxin family. Monothiol subfamily.</text>
</comment>
<feature type="non-terminal residue" evidence="7">
    <location>
        <position position="1"/>
    </location>
</feature>
<accession>A0A4P9W4G0</accession>
<dbReference type="GO" id="GO:0006879">
    <property type="term" value="P:intracellular iron ion homeostasis"/>
    <property type="evidence" value="ECO:0007669"/>
    <property type="project" value="TreeGrafter"/>
</dbReference>
<dbReference type="CDD" id="cd02984">
    <property type="entry name" value="TRX_PICOT"/>
    <property type="match status" value="1"/>
</dbReference>
<dbReference type="Pfam" id="PF00085">
    <property type="entry name" value="Thioredoxin"/>
    <property type="match status" value="1"/>
</dbReference>
<dbReference type="InterPro" id="IPR036249">
    <property type="entry name" value="Thioredoxin-like_sf"/>
</dbReference>
<dbReference type="Gene3D" id="3.40.30.10">
    <property type="entry name" value="Glutaredoxin"/>
    <property type="match status" value="2"/>
</dbReference>
<dbReference type="InterPro" id="IPR004480">
    <property type="entry name" value="Monothiol_GRX-rel"/>
</dbReference>
<dbReference type="InterPro" id="IPR033658">
    <property type="entry name" value="GRX_PICOT-like"/>
</dbReference>
<evidence type="ECO:0000256" key="4">
    <source>
        <dbReference type="ARBA" id="ARBA00023014"/>
    </source>
</evidence>
<dbReference type="PANTHER" id="PTHR10293">
    <property type="entry name" value="GLUTAREDOXIN FAMILY MEMBER"/>
    <property type="match status" value="1"/>
</dbReference>
<dbReference type="GO" id="GO:0005634">
    <property type="term" value="C:nucleus"/>
    <property type="evidence" value="ECO:0007669"/>
    <property type="project" value="TreeGrafter"/>
</dbReference>
<dbReference type="Proteomes" id="UP000269721">
    <property type="component" value="Unassembled WGS sequence"/>
</dbReference>
<dbReference type="FunFam" id="3.40.30.10:FF:000092">
    <property type="entry name" value="Monothiol glutaredoxin"/>
    <property type="match status" value="1"/>
</dbReference>
<dbReference type="GO" id="GO:0046872">
    <property type="term" value="F:metal ion binding"/>
    <property type="evidence" value="ECO:0007669"/>
    <property type="project" value="UniProtKB-KW"/>
</dbReference>
<dbReference type="PANTHER" id="PTHR10293:SF73">
    <property type="entry name" value="GLUTAREDOXIN-3"/>
    <property type="match status" value="1"/>
</dbReference>
<dbReference type="FunFam" id="3.40.30.10:FF:000012">
    <property type="entry name" value="Monothiol glutaredoxin"/>
    <property type="match status" value="1"/>
</dbReference>
<dbReference type="OrthoDB" id="415696at2759"/>
<evidence type="ECO:0000256" key="1">
    <source>
        <dbReference type="ARBA" id="ARBA00009630"/>
    </source>
</evidence>
<evidence type="ECO:0000313" key="7">
    <source>
        <dbReference type="EMBL" id="RKO86135.1"/>
    </source>
</evidence>
<keyword evidence="3" id="KW-0408">Iron</keyword>
<protein>
    <submittedName>
        <fullName evidence="7">Putative thioredoxin</fullName>
    </submittedName>
</protein>
<evidence type="ECO:0000256" key="2">
    <source>
        <dbReference type="ARBA" id="ARBA00022723"/>
    </source>
</evidence>
<dbReference type="NCBIfam" id="TIGR00365">
    <property type="entry name" value="Grx4 family monothiol glutaredoxin"/>
    <property type="match status" value="1"/>
</dbReference>
<keyword evidence="2" id="KW-0479">Metal-binding</keyword>
<dbReference type="AlphaFoldDB" id="A0A4P9W4G0"/>
<gene>
    <name evidence="7" type="ORF">BDK51DRAFT_24020</name>
</gene>
<dbReference type="InterPro" id="IPR013766">
    <property type="entry name" value="Thioredoxin_domain"/>
</dbReference>
<name>A0A4P9W4G0_9FUNG</name>